<dbReference type="Pfam" id="PF08281">
    <property type="entry name" value="Sigma70_r4_2"/>
    <property type="match status" value="1"/>
</dbReference>
<dbReference type="Gene3D" id="1.10.10.10">
    <property type="entry name" value="Winged helix-like DNA-binding domain superfamily/Winged helix DNA-binding domain"/>
    <property type="match status" value="1"/>
</dbReference>
<dbReference type="NCBIfam" id="TIGR02937">
    <property type="entry name" value="sigma70-ECF"/>
    <property type="match status" value="1"/>
</dbReference>
<organism evidence="7 8">
    <name type="scientific">Paenibacillus sambharensis</name>
    <dbReference type="NCBI Taxonomy" id="1803190"/>
    <lineage>
        <taxon>Bacteria</taxon>
        <taxon>Bacillati</taxon>
        <taxon>Bacillota</taxon>
        <taxon>Bacilli</taxon>
        <taxon>Bacillales</taxon>
        <taxon>Paenibacillaceae</taxon>
        <taxon>Paenibacillus</taxon>
    </lineage>
</organism>
<name>A0A2W1LMQ8_9BACL</name>
<dbReference type="Proteomes" id="UP000249522">
    <property type="component" value="Unassembled WGS sequence"/>
</dbReference>
<keyword evidence="4" id="KW-0804">Transcription</keyword>
<dbReference type="InterPro" id="IPR014284">
    <property type="entry name" value="RNA_pol_sigma-70_dom"/>
</dbReference>
<evidence type="ECO:0000256" key="4">
    <source>
        <dbReference type="ARBA" id="ARBA00023163"/>
    </source>
</evidence>
<evidence type="ECO:0000256" key="2">
    <source>
        <dbReference type="ARBA" id="ARBA00023015"/>
    </source>
</evidence>
<evidence type="ECO:0000259" key="6">
    <source>
        <dbReference type="Pfam" id="PF08281"/>
    </source>
</evidence>
<dbReference type="InterPro" id="IPR036388">
    <property type="entry name" value="WH-like_DNA-bd_sf"/>
</dbReference>
<dbReference type="EMBL" id="QKRB01000044">
    <property type="protein sequence ID" value="PZD95724.1"/>
    <property type="molecule type" value="Genomic_DNA"/>
</dbReference>
<comment type="caution">
    <text evidence="7">The sequence shown here is derived from an EMBL/GenBank/DDBJ whole genome shotgun (WGS) entry which is preliminary data.</text>
</comment>
<dbReference type="AlphaFoldDB" id="A0A2W1LMQ8"/>
<evidence type="ECO:0000256" key="1">
    <source>
        <dbReference type="ARBA" id="ARBA00010641"/>
    </source>
</evidence>
<dbReference type="InterPro" id="IPR013325">
    <property type="entry name" value="RNA_pol_sigma_r2"/>
</dbReference>
<accession>A0A2W1LMQ8</accession>
<feature type="domain" description="RNA polymerase sigma factor 70 region 4 type 2" evidence="6">
    <location>
        <begin position="103"/>
        <end position="154"/>
    </location>
</feature>
<dbReference type="CDD" id="cd06171">
    <property type="entry name" value="Sigma70_r4"/>
    <property type="match status" value="1"/>
</dbReference>
<evidence type="ECO:0000313" key="7">
    <source>
        <dbReference type="EMBL" id="PZD95724.1"/>
    </source>
</evidence>
<proteinExistence type="inferred from homology"/>
<dbReference type="GO" id="GO:0016987">
    <property type="term" value="F:sigma factor activity"/>
    <property type="evidence" value="ECO:0007669"/>
    <property type="project" value="UniProtKB-KW"/>
</dbReference>
<dbReference type="PANTHER" id="PTHR43133">
    <property type="entry name" value="RNA POLYMERASE ECF-TYPE SIGMA FACTO"/>
    <property type="match status" value="1"/>
</dbReference>
<keyword evidence="8" id="KW-1185">Reference proteome</keyword>
<evidence type="ECO:0000256" key="3">
    <source>
        <dbReference type="ARBA" id="ARBA00023082"/>
    </source>
</evidence>
<dbReference type="Gene3D" id="1.10.1740.10">
    <property type="match status" value="1"/>
</dbReference>
<dbReference type="SUPFAM" id="SSF88659">
    <property type="entry name" value="Sigma3 and sigma4 domains of RNA polymerase sigma factors"/>
    <property type="match status" value="1"/>
</dbReference>
<gene>
    <name evidence="7" type="ORF">DNH61_12400</name>
</gene>
<keyword evidence="3" id="KW-0731">Sigma factor</keyword>
<dbReference type="GO" id="GO:0006352">
    <property type="term" value="P:DNA-templated transcription initiation"/>
    <property type="evidence" value="ECO:0007669"/>
    <property type="project" value="InterPro"/>
</dbReference>
<protein>
    <submittedName>
        <fullName evidence="7">Sigma-70 family RNA polymerase sigma factor</fullName>
    </submittedName>
</protein>
<evidence type="ECO:0000313" key="8">
    <source>
        <dbReference type="Proteomes" id="UP000249522"/>
    </source>
</evidence>
<keyword evidence="2" id="KW-0805">Transcription regulation</keyword>
<dbReference type="Pfam" id="PF04542">
    <property type="entry name" value="Sigma70_r2"/>
    <property type="match status" value="1"/>
</dbReference>
<dbReference type="InterPro" id="IPR039425">
    <property type="entry name" value="RNA_pol_sigma-70-like"/>
</dbReference>
<comment type="similarity">
    <text evidence="1">Belongs to the sigma-70 factor family. ECF subfamily.</text>
</comment>
<sequence length="168" mass="20050">MHTEYTDYEVSQIYQRNVESIYRLCFIYLKNAADAEDAVQSVFLKLIKSGKVFTDGEHEKAWLIVTAKNYCKDLLKSWWKFRRVRMETLPEVSYWDDREEGGEILKQLLALPPKYKEVLYLYYFEGYSVKDIAEMLSRKESTVQTQWFNGRKRLRLSLKGGNHYAEFN</sequence>
<dbReference type="OrthoDB" id="9794508at2"/>
<dbReference type="PANTHER" id="PTHR43133:SF51">
    <property type="entry name" value="RNA POLYMERASE SIGMA FACTOR"/>
    <property type="match status" value="1"/>
</dbReference>
<feature type="domain" description="RNA polymerase sigma-70 region 2" evidence="5">
    <location>
        <begin position="13"/>
        <end position="77"/>
    </location>
</feature>
<reference evidence="7 8" key="1">
    <citation type="submission" date="2018-06" db="EMBL/GenBank/DDBJ databases">
        <title>Paenibacillus imtechensis sp. nov.</title>
        <authorList>
            <person name="Pinnaka A.K."/>
            <person name="Singh H."/>
            <person name="Kaur M."/>
        </authorList>
    </citation>
    <scope>NUCLEOTIDE SEQUENCE [LARGE SCALE GENOMIC DNA]</scope>
    <source>
        <strain evidence="7 8">SMB1</strain>
    </source>
</reference>
<evidence type="ECO:0000259" key="5">
    <source>
        <dbReference type="Pfam" id="PF04542"/>
    </source>
</evidence>
<dbReference type="GO" id="GO:0003677">
    <property type="term" value="F:DNA binding"/>
    <property type="evidence" value="ECO:0007669"/>
    <property type="project" value="InterPro"/>
</dbReference>
<dbReference type="InterPro" id="IPR013249">
    <property type="entry name" value="RNA_pol_sigma70_r4_t2"/>
</dbReference>
<dbReference type="SUPFAM" id="SSF88946">
    <property type="entry name" value="Sigma2 domain of RNA polymerase sigma factors"/>
    <property type="match status" value="1"/>
</dbReference>
<dbReference type="InterPro" id="IPR013324">
    <property type="entry name" value="RNA_pol_sigma_r3/r4-like"/>
</dbReference>
<dbReference type="InterPro" id="IPR007627">
    <property type="entry name" value="RNA_pol_sigma70_r2"/>
</dbReference>